<evidence type="ECO:0000313" key="4">
    <source>
        <dbReference type="EMBL" id="RVW34880.1"/>
    </source>
</evidence>
<feature type="signal peptide" evidence="1">
    <location>
        <begin position="1"/>
        <end position="16"/>
    </location>
</feature>
<dbReference type="Pfam" id="PF21143">
    <property type="entry name" value="Aquarius_N_2nd"/>
    <property type="match status" value="1"/>
</dbReference>
<dbReference type="Pfam" id="PF21144">
    <property type="entry name" value="Aquarius_N_3rd"/>
    <property type="match status" value="1"/>
</dbReference>
<dbReference type="EMBL" id="QGNW01001623">
    <property type="protein sequence ID" value="RVW34880.1"/>
    <property type="molecule type" value="Genomic_DNA"/>
</dbReference>
<dbReference type="InterPro" id="IPR048966">
    <property type="entry name" value="Aquarius_b-barrel"/>
</dbReference>
<proteinExistence type="predicted"/>
<gene>
    <name evidence="4" type="primary">AQR_2</name>
    <name evidence="4" type="ORF">CK203_078037</name>
</gene>
<accession>A0A438DHE0</accession>
<name>A0A438DHE0_VITVI</name>
<protein>
    <submittedName>
        <fullName evidence="4">Intron-binding protein aquarius</fullName>
    </submittedName>
</protein>
<dbReference type="AlphaFoldDB" id="A0A438DHE0"/>
<evidence type="ECO:0000313" key="5">
    <source>
        <dbReference type="Proteomes" id="UP000288805"/>
    </source>
</evidence>
<feature type="domain" description="RNA helicase aquarius beta-barrel" evidence="2">
    <location>
        <begin position="405"/>
        <end position="574"/>
    </location>
</feature>
<dbReference type="InterPro" id="IPR048967">
    <property type="entry name" value="Aquarius_insert"/>
</dbReference>
<feature type="domain" description="RNA helicase aquarius insertion" evidence="3">
    <location>
        <begin position="624"/>
        <end position="702"/>
    </location>
</feature>
<evidence type="ECO:0000259" key="2">
    <source>
        <dbReference type="Pfam" id="PF21143"/>
    </source>
</evidence>
<reference evidence="4 5" key="1">
    <citation type="journal article" date="2018" name="PLoS Genet.">
        <title>Population sequencing reveals clonal diversity and ancestral inbreeding in the grapevine cultivar Chardonnay.</title>
        <authorList>
            <person name="Roach M.J."/>
            <person name="Johnson D.L."/>
            <person name="Bohlmann J."/>
            <person name="van Vuuren H.J."/>
            <person name="Jones S.J."/>
            <person name="Pretorius I.S."/>
            <person name="Schmidt S.A."/>
            <person name="Borneman A.R."/>
        </authorList>
    </citation>
    <scope>NUCLEOTIDE SEQUENCE [LARGE SCALE GENOMIC DNA]</scope>
    <source>
        <strain evidence="5">cv. Chardonnay</strain>
        <tissue evidence="4">Leaf</tissue>
    </source>
</reference>
<keyword evidence="1" id="KW-0732">Signal</keyword>
<sequence>MVHLSWLLMWFEALLRLKINLDKCELIPIGRVDHVLELGCKGGKLPSTYLGLSLGAPFRSVTVWGGREYFEESHIEARENLKGFPLVRWCIGDKHASYEVVDNVHGEDFGNLLGRSGITSAVVLHLCCFKEVWVVDLWVQTGEGGHWNLYFSRPLNNWELAIVEYLFSRLQGDVVDSAGEDKVVWMNFKNNKFLVSMGKVLIIDQLQKRGWSLVNRCFKDMEESKDHILLRYAKVRVLWQLLFALFGSHYVQATTIKDSLLGWYGLFVGKRHKKILTTAPFVYLLDCMDRKESKLKLVSMEDPWSERVDFLIEVMVSFFEKQQSQKEAINALPLYPNEQIMWDESLVPSINYSGEGCLALPKLNLQFLTLHDYLLRNFNLFRLESTYEIREDIQEAVPHLLAYINHEGETAFRGWSRMAVPIREFKITEVKQPNIGEVKPSSVTAAVTFSISSYKARMRSEWNALKEHDVLFLLSIRPSFEPLSAEEAAKASVPQRLGLQFVRGCEVIEIRDEEGTLMNDFTGRIKRDEWKPPKGELRTVTVALDTAQYHMDVGDIAEKDAEDVYGTFNILMRRKPKENNFKAILESIRDLMNETCIVPDWLHNIFLGYGNPSAAQWTNMPDLLETVDFKDTFLDADHLRESFSDYQVDLILTLPRTLKGNIHALPGNKKSSTASMNDVSMADTGSEQEKLIVEAYIPPDPGLKVVVLDSGHFLQVCPLDEDVGCSLGLLYYNEVRLLELQDGDERVVERRERRV</sequence>
<feature type="chain" id="PRO_5019018490" evidence="1">
    <location>
        <begin position="17"/>
        <end position="755"/>
    </location>
</feature>
<evidence type="ECO:0000259" key="3">
    <source>
        <dbReference type="Pfam" id="PF21144"/>
    </source>
</evidence>
<comment type="caution">
    <text evidence="4">The sequence shown here is derived from an EMBL/GenBank/DDBJ whole genome shotgun (WGS) entry which is preliminary data.</text>
</comment>
<organism evidence="4 5">
    <name type="scientific">Vitis vinifera</name>
    <name type="common">Grape</name>
    <dbReference type="NCBI Taxonomy" id="29760"/>
    <lineage>
        <taxon>Eukaryota</taxon>
        <taxon>Viridiplantae</taxon>
        <taxon>Streptophyta</taxon>
        <taxon>Embryophyta</taxon>
        <taxon>Tracheophyta</taxon>
        <taxon>Spermatophyta</taxon>
        <taxon>Magnoliopsida</taxon>
        <taxon>eudicotyledons</taxon>
        <taxon>Gunneridae</taxon>
        <taxon>Pentapetalae</taxon>
        <taxon>rosids</taxon>
        <taxon>Vitales</taxon>
        <taxon>Vitaceae</taxon>
        <taxon>Viteae</taxon>
        <taxon>Vitis</taxon>
    </lineage>
</organism>
<evidence type="ECO:0000256" key="1">
    <source>
        <dbReference type="SAM" id="SignalP"/>
    </source>
</evidence>
<dbReference type="Proteomes" id="UP000288805">
    <property type="component" value="Unassembled WGS sequence"/>
</dbReference>